<gene>
    <name evidence="1" type="ORF">RMAR00112_LOCUS112</name>
</gene>
<accession>A0A7S2Z9J9</accession>
<protein>
    <submittedName>
        <fullName evidence="1">Uncharacterized protein</fullName>
    </submittedName>
</protein>
<reference evidence="1" key="1">
    <citation type="submission" date="2021-01" db="EMBL/GenBank/DDBJ databases">
        <authorList>
            <person name="Corre E."/>
            <person name="Pelletier E."/>
            <person name="Niang G."/>
            <person name="Scheremetjew M."/>
            <person name="Finn R."/>
            <person name="Kale V."/>
            <person name="Holt S."/>
            <person name="Cochrane G."/>
            <person name="Meng A."/>
            <person name="Brown T."/>
            <person name="Cohen L."/>
        </authorList>
    </citation>
    <scope>NUCLEOTIDE SEQUENCE</scope>
    <source>
        <strain evidence="1">CCMP 769</strain>
    </source>
</reference>
<organism evidence="1">
    <name type="scientific">Rhodosorus marinus</name>
    <dbReference type="NCBI Taxonomy" id="101924"/>
    <lineage>
        <taxon>Eukaryota</taxon>
        <taxon>Rhodophyta</taxon>
        <taxon>Stylonematophyceae</taxon>
        <taxon>Stylonematales</taxon>
        <taxon>Stylonemataceae</taxon>
        <taxon>Rhodosorus</taxon>
    </lineage>
</organism>
<sequence>MEETRESRMNSVVEMAISSTLESCSNENFLACFAEFQSEEDKKALLNLRELFLQLLASSIKHDVSLISEELKIPQKLAELDRSTRSSVVVGLPAEDPKLVMANLRCALKRQARDKLLEMKAANDARLAASRGRYNMAKQKVEEALELLGRAEKHINGSDAIVDHRVHGRVMT</sequence>
<proteinExistence type="predicted"/>
<dbReference type="EMBL" id="HBHW01000144">
    <property type="protein sequence ID" value="CAE0032174.1"/>
    <property type="molecule type" value="Transcribed_RNA"/>
</dbReference>
<evidence type="ECO:0000313" key="1">
    <source>
        <dbReference type="EMBL" id="CAE0032174.1"/>
    </source>
</evidence>
<dbReference type="AlphaFoldDB" id="A0A7S2Z9J9"/>
<name>A0A7S2Z9J9_9RHOD</name>